<dbReference type="EMBL" id="NAJL01000010">
    <property type="protein sequence ID" value="TKA30674.1"/>
    <property type="molecule type" value="Genomic_DNA"/>
</dbReference>
<feature type="region of interest" description="Disordered" evidence="4">
    <location>
        <begin position="994"/>
        <end position="1375"/>
    </location>
</feature>
<feature type="compositionally biased region" description="Polar residues" evidence="4">
    <location>
        <begin position="825"/>
        <end position="835"/>
    </location>
</feature>
<feature type="region of interest" description="Disordered" evidence="4">
    <location>
        <begin position="1"/>
        <end position="25"/>
    </location>
</feature>
<dbReference type="GO" id="GO:0005634">
    <property type="term" value="C:nucleus"/>
    <property type="evidence" value="ECO:0007669"/>
    <property type="project" value="UniProtKB-SubCell"/>
</dbReference>
<dbReference type="GO" id="GO:0060962">
    <property type="term" value="P:regulation of ribosomal protein gene transcription by RNA polymerase II"/>
    <property type="evidence" value="ECO:0007669"/>
    <property type="project" value="InterPro"/>
</dbReference>
<evidence type="ECO:0000256" key="4">
    <source>
        <dbReference type="SAM" id="MobiDB-lite"/>
    </source>
</evidence>
<feature type="compositionally biased region" description="Basic and acidic residues" evidence="4">
    <location>
        <begin position="483"/>
        <end position="514"/>
    </location>
</feature>
<feature type="region of interest" description="Disordered" evidence="4">
    <location>
        <begin position="811"/>
        <end position="917"/>
    </location>
</feature>
<feature type="compositionally biased region" description="Basic and acidic residues" evidence="4">
    <location>
        <begin position="459"/>
        <end position="471"/>
    </location>
</feature>
<proteinExistence type="predicted"/>
<feature type="compositionally biased region" description="Pro residues" evidence="4">
    <location>
        <begin position="1313"/>
        <end position="1324"/>
    </location>
</feature>
<dbReference type="PROSITE" id="PS50039">
    <property type="entry name" value="FORK_HEAD_3"/>
    <property type="match status" value="1"/>
</dbReference>
<evidence type="ECO:0000313" key="6">
    <source>
        <dbReference type="EMBL" id="TKA30674.1"/>
    </source>
</evidence>
<dbReference type="Pfam" id="PF00250">
    <property type="entry name" value="Forkhead"/>
    <property type="match status" value="1"/>
</dbReference>
<comment type="subcellular location">
    <subcellularLocation>
        <location evidence="3">Nucleus</location>
    </subcellularLocation>
</comment>
<gene>
    <name evidence="6" type="ORF">B0A50_02394</name>
</gene>
<keyword evidence="2 3" id="KW-0539">Nucleus</keyword>
<name>A0A4U0U6R3_9PEZI</name>
<feature type="compositionally biased region" description="Pro residues" evidence="4">
    <location>
        <begin position="1139"/>
        <end position="1155"/>
    </location>
</feature>
<feature type="compositionally biased region" description="Low complexity" evidence="4">
    <location>
        <begin position="1156"/>
        <end position="1176"/>
    </location>
</feature>
<feature type="compositionally biased region" description="Low complexity" evidence="4">
    <location>
        <begin position="1051"/>
        <end position="1085"/>
    </location>
</feature>
<evidence type="ECO:0000256" key="3">
    <source>
        <dbReference type="PROSITE-ProRule" id="PRU00089"/>
    </source>
</evidence>
<dbReference type="OrthoDB" id="5402974at2759"/>
<dbReference type="GO" id="GO:0043565">
    <property type="term" value="F:sequence-specific DNA binding"/>
    <property type="evidence" value="ECO:0007669"/>
    <property type="project" value="InterPro"/>
</dbReference>
<feature type="compositionally biased region" description="Basic and acidic residues" evidence="4">
    <location>
        <begin position="192"/>
        <end position="209"/>
    </location>
</feature>
<protein>
    <recommendedName>
        <fullName evidence="5">Fork-head domain-containing protein</fullName>
    </recommendedName>
</protein>
<evidence type="ECO:0000259" key="5">
    <source>
        <dbReference type="PROSITE" id="PS50039"/>
    </source>
</evidence>
<feature type="compositionally biased region" description="Polar residues" evidence="4">
    <location>
        <begin position="879"/>
        <end position="893"/>
    </location>
</feature>
<dbReference type="InterPro" id="IPR045178">
    <property type="entry name" value="Fhl1/FHA1"/>
</dbReference>
<dbReference type="GO" id="GO:0003700">
    <property type="term" value="F:DNA-binding transcription factor activity"/>
    <property type="evidence" value="ECO:0007669"/>
    <property type="project" value="InterPro"/>
</dbReference>
<feature type="domain" description="Fork-head" evidence="5">
    <location>
        <begin position="704"/>
        <end position="792"/>
    </location>
</feature>
<feature type="compositionally biased region" description="Basic and acidic residues" evidence="4">
    <location>
        <begin position="523"/>
        <end position="532"/>
    </location>
</feature>
<feature type="compositionally biased region" description="Polar residues" evidence="4">
    <location>
        <begin position="1113"/>
        <end position="1135"/>
    </location>
</feature>
<feature type="compositionally biased region" description="Basic and acidic residues" evidence="4">
    <location>
        <begin position="577"/>
        <end position="595"/>
    </location>
</feature>
<dbReference type="Proteomes" id="UP000308549">
    <property type="component" value="Unassembled WGS sequence"/>
</dbReference>
<feature type="compositionally biased region" description="Polar residues" evidence="4">
    <location>
        <begin position="275"/>
        <end position="285"/>
    </location>
</feature>
<organism evidence="6 7">
    <name type="scientific">Salinomyces thailandicus</name>
    <dbReference type="NCBI Taxonomy" id="706561"/>
    <lineage>
        <taxon>Eukaryota</taxon>
        <taxon>Fungi</taxon>
        <taxon>Dikarya</taxon>
        <taxon>Ascomycota</taxon>
        <taxon>Pezizomycotina</taxon>
        <taxon>Dothideomycetes</taxon>
        <taxon>Dothideomycetidae</taxon>
        <taxon>Mycosphaerellales</taxon>
        <taxon>Teratosphaeriaceae</taxon>
        <taxon>Salinomyces</taxon>
    </lineage>
</organism>
<feature type="compositionally biased region" description="Low complexity" evidence="4">
    <location>
        <begin position="1005"/>
        <end position="1016"/>
    </location>
</feature>
<feature type="compositionally biased region" description="Basic residues" evidence="4">
    <location>
        <begin position="444"/>
        <end position="458"/>
    </location>
</feature>
<feature type="compositionally biased region" description="Low complexity" evidence="4">
    <location>
        <begin position="1238"/>
        <end position="1252"/>
    </location>
</feature>
<dbReference type="PROSITE" id="PS00658">
    <property type="entry name" value="FORK_HEAD_2"/>
    <property type="match status" value="1"/>
</dbReference>
<feature type="compositionally biased region" description="Low complexity" evidence="4">
    <location>
        <begin position="1"/>
        <end position="17"/>
    </location>
</feature>
<dbReference type="InterPro" id="IPR030456">
    <property type="entry name" value="TF_fork_head_CS_2"/>
</dbReference>
<feature type="compositionally biased region" description="Low complexity" evidence="4">
    <location>
        <begin position="894"/>
        <end position="917"/>
    </location>
</feature>
<reference evidence="6 7" key="1">
    <citation type="submission" date="2017-03" db="EMBL/GenBank/DDBJ databases">
        <title>Genomes of endolithic fungi from Antarctica.</title>
        <authorList>
            <person name="Coleine C."/>
            <person name="Masonjones S."/>
            <person name="Stajich J.E."/>
        </authorList>
    </citation>
    <scope>NUCLEOTIDE SEQUENCE [LARGE SCALE GENOMIC DNA]</scope>
    <source>
        <strain evidence="6 7">CCFEE 6315</strain>
    </source>
</reference>
<feature type="compositionally biased region" description="Polar residues" evidence="4">
    <location>
        <begin position="1263"/>
        <end position="1288"/>
    </location>
</feature>
<accession>A0A4U0U6R3</accession>
<sequence length="1375" mass="146040">MESSGAGALAAQAAPLPTHSQTPDPLLRLTTGAADMDVNPFHDSPFVIGDQRPGLSIETPVHAGRIDHFQASNVRERTEAQHGSPTSADAARAANILANPTNGLNDDSWLQLSESEANNLQHWSAPPLDSLAESGAGDFSDEVQWAEGEDTQEEEKDVKAYAKLAFPDGDYFISTLQVTLGRDLDFWRRHTKEERRSRRAQHDLAEYRLEPSQPSQPDDGENQGPSSKSSHSLEGRPAKALPSNFSEQGGAVSYANNSDDEVEARRARRKRRILNSKSSSTTSVAPASLHPSMMGNFNMSNPFSGEGGSFADQPSEAFVPVHPQKPEDIKKISKNHLLFRYNFEAETWEVQILGSGAMINDQYRRRDEVVALSNHDQIVVASLEVVFKLPDADRGSPGPSRGTFASDLDDEDGLSPIRMSPIRRLSQAVDVDSDDEDATPLSKVSHKPKLKLSLKKKKPEAEKLPESKEAGDAGAILAKPKPKQKEKEASRSPEAVRKTDKAGKKPKEATKEPVETPTPLEIGKPEGEELQRTETQMSPQASAPVIEPGSIFEGVAPDELPQKRKGPGRPPKNGLISKRDQALVKRKQKEYEKHGKQPPGLDELVAIVRAETKAKEAAAKAAARGEAPPDMPVVQSIETEALPMPAQLVPESAVAALDAELGQHNTSATPVEPMRRSSPKPKRIVKSPSPMKPESEYTEEEMKKPTITYVHILDEVLRDHPIGKADLQELYDRICKRYPHFKYKTGTSGWQSSVRHNLLQHERFKEDGRSGKGRLWAINWDYPLEKEKKRRVTPPPRPAYAMQNGQFPPMPYGAPYGGASYAQPNVNGQPQNFSGPPQPGGPNAYYSPYAPGQYPPAGQQSAQTPVHHGQQPADPAARPSQTPNLPQGNASNTASGSQPTPQQPPGQQQRQASSAPAPQFQGIVDEIMSYRSSFLAPYQPDTDAFKQHDEMFKKCTNYMSNIFHGTGADAAKDLSAEERPVYDHLQAIFNKYQHLKGPPSGSQSGTPVPGDGTPGPSCAQPEAGGGNASGGNAPTASVQPQAGHTGAPTIGGQAAASAPPANGQAAAPVAGATTTYATTAPGQPQVQQPVTAHSRIASAAPSTAAPHPPKNVIATSGTAAGQTQHPTAATPQSHTATPQPVPSQAPPPAAPPPASAPAQRQAPLAAATPAQARPQVSQPSTTAPAMQNAVPPQTRVPSASHQAPPMQAPSNAQATRQPAPLQPPVQQPAGPSATPSRPAATQFSTPQAAAPPASAPPSQPPSGSVTAPQPVQSPTVGQTSQTVNSQAAVLQPASTAGPPAPTPASQPTQTIKPPKPTPPPPVPSGPAGSPKNQQQALQSSQPNLAPPPHPEPSQAGTKRAAVDEAESEIKRPRVE</sequence>
<dbReference type="Gene3D" id="1.10.10.10">
    <property type="entry name" value="Winged helix-like DNA-binding domain superfamily/Winged helix DNA-binding domain"/>
    <property type="match status" value="1"/>
</dbReference>
<dbReference type="InterPro" id="IPR036388">
    <property type="entry name" value="WH-like_DNA-bd_sf"/>
</dbReference>
<evidence type="ECO:0000256" key="2">
    <source>
        <dbReference type="ARBA" id="ARBA00023242"/>
    </source>
</evidence>
<dbReference type="PANTHER" id="PTHR21712:SF29">
    <property type="entry name" value="PRE-RRNA-PROCESSING PROTEIN FHL1"/>
    <property type="match status" value="1"/>
</dbReference>
<dbReference type="CDD" id="cd00059">
    <property type="entry name" value="FH_FOX"/>
    <property type="match status" value="1"/>
</dbReference>
<dbReference type="PANTHER" id="PTHR21712">
    <property type="entry name" value="PRE-RRNA-PROCESSING PROTEIN FHL1"/>
    <property type="match status" value="1"/>
</dbReference>
<feature type="compositionally biased region" description="Polar residues" evidence="4">
    <location>
        <begin position="1332"/>
        <end position="1343"/>
    </location>
</feature>
<dbReference type="SUPFAM" id="SSF46785">
    <property type="entry name" value="Winged helix' DNA-binding domain"/>
    <property type="match status" value="1"/>
</dbReference>
<evidence type="ECO:0000313" key="7">
    <source>
        <dbReference type="Proteomes" id="UP000308549"/>
    </source>
</evidence>
<keyword evidence="7" id="KW-1185">Reference proteome</keyword>
<feature type="DNA-binding region" description="Fork-head" evidence="3">
    <location>
        <begin position="704"/>
        <end position="792"/>
    </location>
</feature>
<keyword evidence="1 3" id="KW-0238">DNA-binding</keyword>
<evidence type="ECO:0000256" key="1">
    <source>
        <dbReference type="ARBA" id="ARBA00023125"/>
    </source>
</evidence>
<feature type="compositionally biased region" description="Low complexity" evidence="4">
    <location>
        <begin position="813"/>
        <end position="824"/>
    </location>
</feature>
<dbReference type="SMART" id="SM00339">
    <property type="entry name" value="FH"/>
    <property type="match status" value="1"/>
</dbReference>
<comment type="caution">
    <text evidence="6">The sequence shown here is derived from an EMBL/GenBank/DDBJ whole genome shotgun (WGS) entry which is preliminary data.</text>
</comment>
<dbReference type="InterPro" id="IPR036390">
    <property type="entry name" value="WH_DNA-bd_sf"/>
</dbReference>
<feature type="region of interest" description="Disordered" evidence="4">
    <location>
        <begin position="390"/>
        <end position="598"/>
    </location>
</feature>
<feature type="region of interest" description="Disordered" evidence="4">
    <location>
        <begin position="667"/>
        <end position="700"/>
    </location>
</feature>
<dbReference type="InterPro" id="IPR001766">
    <property type="entry name" value="Fork_head_dom"/>
</dbReference>
<feature type="region of interest" description="Disordered" evidence="4">
    <location>
        <begin position="192"/>
        <end position="293"/>
    </location>
</feature>